<evidence type="ECO:0000259" key="5">
    <source>
        <dbReference type="Pfam" id="PF01266"/>
    </source>
</evidence>
<reference evidence="6" key="1">
    <citation type="submission" date="2022-12" db="EMBL/GenBank/DDBJ databases">
        <title>Draft genome sequence of the thermophilic strain Brevibacillus thermoruber HT42, isolated from Los Humeros, Puebla, Mexico, with biotechnological potential.</title>
        <authorList>
            <person name="Lara Sanchez J."/>
            <person name="Solis Palacios R."/>
            <person name="Bustos Baena A.S."/>
            <person name="Ruz Baez A.E."/>
            <person name="Espinosa Luna G."/>
            <person name="Oliart Ros R.M."/>
        </authorList>
    </citation>
    <scope>NUCLEOTIDE SEQUENCE</scope>
    <source>
        <strain evidence="6">HT42</strain>
    </source>
</reference>
<dbReference type="PROSITE" id="PS51257">
    <property type="entry name" value="PROKAR_LIPOPROTEIN"/>
    <property type="match status" value="1"/>
</dbReference>
<dbReference type="Proteomes" id="UP001151071">
    <property type="component" value="Unassembled WGS sequence"/>
</dbReference>
<dbReference type="InterPro" id="IPR045170">
    <property type="entry name" value="MTOX"/>
</dbReference>
<evidence type="ECO:0000256" key="1">
    <source>
        <dbReference type="ARBA" id="ARBA00001974"/>
    </source>
</evidence>
<organism evidence="6 7">
    <name type="scientific">Brevibacillus thermoruber</name>
    <dbReference type="NCBI Taxonomy" id="33942"/>
    <lineage>
        <taxon>Bacteria</taxon>
        <taxon>Bacillati</taxon>
        <taxon>Bacillota</taxon>
        <taxon>Bacilli</taxon>
        <taxon>Bacillales</taxon>
        <taxon>Paenibacillaceae</taxon>
        <taxon>Brevibacillus</taxon>
    </lineage>
</organism>
<dbReference type="InterPro" id="IPR006076">
    <property type="entry name" value="FAD-dep_OxRdtase"/>
</dbReference>
<keyword evidence="2" id="KW-0285">Flavoprotein</keyword>
<dbReference type="InterPro" id="IPR036188">
    <property type="entry name" value="FAD/NAD-bd_sf"/>
</dbReference>
<dbReference type="PANTHER" id="PTHR10961:SF7">
    <property type="entry name" value="FAD DEPENDENT OXIDOREDUCTASE DOMAIN-CONTAINING PROTEIN"/>
    <property type="match status" value="1"/>
</dbReference>
<dbReference type="PANTHER" id="PTHR10961">
    <property type="entry name" value="PEROXISOMAL SARCOSINE OXIDASE"/>
    <property type="match status" value="1"/>
</dbReference>
<name>A0A9X3Z3B7_9BACL</name>
<dbReference type="SUPFAM" id="SSF51905">
    <property type="entry name" value="FAD/NAD(P)-binding domain"/>
    <property type="match status" value="1"/>
</dbReference>
<protein>
    <submittedName>
        <fullName evidence="6">N-methyl-L-tryptophan oxidase</fullName>
        <ecNumber evidence="6">1.5.3.2</ecNumber>
    </submittedName>
</protein>
<dbReference type="GO" id="GO:0050660">
    <property type="term" value="F:flavin adenine dinucleotide binding"/>
    <property type="evidence" value="ECO:0007669"/>
    <property type="project" value="InterPro"/>
</dbReference>
<dbReference type="AlphaFoldDB" id="A0A9X3Z3B7"/>
<sequence length="396" mass="43540">MRGGKTTQKGGRTPILSYDVIVVGAGSMGMSAGCYLAQRGVKTLLIDSFDPPHTNGSHHGETRLIRHAYTGSPTYTNMAIRADQLWRELEEASGETLLIRCGVLNLGAEGVPSLDDKRKRAADFGLAVEWLDADEIRKRWQGLAIPDSFRGLYEREAGCLLSDACVLAYRRQALAHGAVLLPFTPVREIKVESGGVTVYTKAGDFTADKLILSLGAWFSTADRLIALPIRAVRKAVAWFEADDTLFDAERFPGFTLHDAAGGYYGFPSIRGSGVKIGRHDAGQPWKPGDPFEPFGHDRQDEEDLRRALETYMPLAAGRLLRGTACKYEMTPDEHFIIDRHPEHRHVYLAGGFSGHGFKFASVVGEILADLVTKEETEQDIAPFALSRFGQASRTTE</sequence>
<dbReference type="Gene3D" id="3.30.9.10">
    <property type="entry name" value="D-Amino Acid Oxidase, subunit A, domain 2"/>
    <property type="match status" value="1"/>
</dbReference>
<evidence type="ECO:0000256" key="3">
    <source>
        <dbReference type="ARBA" id="ARBA00022827"/>
    </source>
</evidence>
<dbReference type="GO" id="GO:0005829">
    <property type="term" value="C:cytosol"/>
    <property type="evidence" value="ECO:0007669"/>
    <property type="project" value="TreeGrafter"/>
</dbReference>
<evidence type="ECO:0000313" key="6">
    <source>
        <dbReference type="EMBL" id="MDA5108558.1"/>
    </source>
</evidence>
<evidence type="ECO:0000256" key="2">
    <source>
        <dbReference type="ARBA" id="ARBA00022630"/>
    </source>
</evidence>
<accession>A0A9X3Z3B7</accession>
<comment type="caution">
    <text evidence="6">The sequence shown here is derived from an EMBL/GenBank/DDBJ whole genome shotgun (WGS) entry which is preliminary data.</text>
</comment>
<dbReference type="Pfam" id="PF01266">
    <property type="entry name" value="DAO"/>
    <property type="match status" value="1"/>
</dbReference>
<proteinExistence type="predicted"/>
<dbReference type="NCBIfam" id="NF008425">
    <property type="entry name" value="PRK11259.1"/>
    <property type="match status" value="1"/>
</dbReference>
<dbReference type="GO" id="GO:0008115">
    <property type="term" value="F:sarcosine oxidase activity"/>
    <property type="evidence" value="ECO:0007669"/>
    <property type="project" value="TreeGrafter"/>
</dbReference>
<comment type="cofactor">
    <cofactor evidence="1">
        <name>FAD</name>
        <dbReference type="ChEBI" id="CHEBI:57692"/>
    </cofactor>
</comment>
<keyword evidence="4 6" id="KW-0560">Oxidoreductase</keyword>
<dbReference type="EC" id="1.5.3.2" evidence="6"/>
<dbReference type="EMBL" id="JAPYYP010000008">
    <property type="protein sequence ID" value="MDA5108558.1"/>
    <property type="molecule type" value="Genomic_DNA"/>
</dbReference>
<gene>
    <name evidence="6" type="primary">solA</name>
    <name evidence="6" type="ORF">O3V59_09310</name>
</gene>
<dbReference type="SUPFAM" id="SSF54373">
    <property type="entry name" value="FAD-linked reductases, C-terminal domain"/>
    <property type="match status" value="1"/>
</dbReference>
<feature type="domain" description="FAD dependent oxidoreductase" evidence="5">
    <location>
        <begin position="19"/>
        <end position="370"/>
    </location>
</feature>
<evidence type="ECO:0000313" key="7">
    <source>
        <dbReference type="Proteomes" id="UP001151071"/>
    </source>
</evidence>
<dbReference type="RefSeq" id="WP_271139997.1">
    <property type="nucleotide sequence ID" value="NZ_JAPYYP010000008.1"/>
</dbReference>
<keyword evidence="3" id="KW-0274">FAD</keyword>
<keyword evidence="7" id="KW-1185">Reference proteome</keyword>
<evidence type="ECO:0000256" key="4">
    <source>
        <dbReference type="ARBA" id="ARBA00023002"/>
    </source>
</evidence>
<dbReference type="GO" id="GO:0050131">
    <property type="term" value="F:N-methyl-L-amino-acid oxidase activity"/>
    <property type="evidence" value="ECO:0007669"/>
    <property type="project" value="UniProtKB-EC"/>
</dbReference>
<dbReference type="Gene3D" id="3.50.50.60">
    <property type="entry name" value="FAD/NAD(P)-binding domain"/>
    <property type="match status" value="1"/>
</dbReference>